<sequence length="320" mass="34652">MTRSIFGSVKDKLSRRPSTEKTRPRAPTSANPLPPPSRGGLAERFSASSAPSDLPPPYSPTASPLQHTRPASSHNSTDNNPYAFLSGFDTIFLIDDSLSMSAPGRWREAEKALRAITPICTSHDSDGVDIYFLNHRPIASLEPKPEGKADGGYYGIKSASAVSDIFSMARPSGATPTGGRLRQILKPYMARLDRASDPDDVKPINIIVITDGRATDEPEEVLVNAASRLDRIDAAPSQVGVQFFQIGDDPDAAEALRYLDDDLKRRGVRDMVDTCTWNDAKGTRRGRSALTSEIILKVVLGAVLRRLDNQPAGGQTRRGA</sequence>
<evidence type="ECO:0000256" key="1">
    <source>
        <dbReference type="SAM" id="MobiDB-lite"/>
    </source>
</evidence>
<comment type="caution">
    <text evidence="3">The sequence shown here is derived from an EMBL/GenBank/DDBJ whole genome shotgun (WGS) entry which is preliminary data.</text>
</comment>
<protein>
    <recommendedName>
        <fullName evidence="2">VWFA domain-containing protein</fullName>
    </recommendedName>
</protein>
<organism evidence="3 4">
    <name type="scientific">Sarocladium strictum</name>
    <name type="common">Black bundle disease fungus</name>
    <name type="synonym">Acremonium strictum</name>
    <dbReference type="NCBI Taxonomy" id="5046"/>
    <lineage>
        <taxon>Eukaryota</taxon>
        <taxon>Fungi</taxon>
        <taxon>Dikarya</taxon>
        <taxon>Ascomycota</taxon>
        <taxon>Pezizomycotina</taxon>
        <taxon>Sordariomycetes</taxon>
        <taxon>Hypocreomycetidae</taxon>
        <taxon>Hypocreales</taxon>
        <taxon>Sarocladiaceae</taxon>
        <taxon>Sarocladium</taxon>
    </lineage>
</organism>
<dbReference type="PROSITE" id="PS50234">
    <property type="entry name" value="VWFA"/>
    <property type="match status" value="1"/>
</dbReference>
<dbReference type="SUPFAM" id="SSF53300">
    <property type="entry name" value="vWA-like"/>
    <property type="match status" value="1"/>
</dbReference>
<dbReference type="InterPro" id="IPR002035">
    <property type="entry name" value="VWF_A"/>
</dbReference>
<gene>
    <name evidence="3" type="ORF">NLU13_3303</name>
</gene>
<feature type="compositionally biased region" description="Polar residues" evidence="1">
    <location>
        <begin position="63"/>
        <end position="78"/>
    </location>
</feature>
<feature type="compositionally biased region" description="Basic and acidic residues" evidence="1">
    <location>
        <begin position="9"/>
        <end position="23"/>
    </location>
</feature>
<name>A0AA39GLS0_SARSR</name>
<keyword evidence="4" id="KW-1185">Reference proteome</keyword>
<dbReference type="Proteomes" id="UP001175261">
    <property type="component" value="Unassembled WGS sequence"/>
</dbReference>
<feature type="domain" description="VWFA" evidence="2">
    <location>
        <begin position="89"/>
        <end position="259"/>
    </location>
</feature>
<dbReference type="InterPro" id="IPR036465">
    <property type="entry name" value="vWFA_dom_sf"/>
</dbReference>
<dbReference type="Gene3D" id="3.40.50.410">
    <property type="entry name" value="von Willebrand factor, type A domain"/>
    <property type="match status" value="1"/>
</dbReference>
<evidence type="ECO:0000313" key="3">
    <source>
        <dbReference type="EMBL" id="KAK0389730.1"/>
    </source>
</evidence>
<reference evidence="3" key="1">
    <citation type="submission" date="2022-10" db="EMBL/GenBank/DDBJ databases">
        <title>Determination and structural analysis of whole genome sequence of Sarocladium strictum F4-1.</title>
        <authorList>
            <person name="Hu L."/>
            <person name="Jiang Y."/>
        </authorList>
    </citation>
    <scope>NUCLEOTIDE SEQUENCE</scope>
    <source>
        <strain evidence="3">F4-1</strain>
    </source>
</reference>
<feature type="region of interest" description="Disordered" evidence="1">
    <location>
        <begin position="1"/>
        <end position="78"/>
    </location>
</feature>
<dbReference type="PANTHER" id="PTHR34706:SF1">
    <property type="entry name" value="VWFA DOMAIN-CONTAINING PROTEIN"/>
    <property type="match status" value="1"/>
</dbReference>
<proteinExistence type="predicted"/>
<dbReference type="EMBL" id="JAPDFR010000002">
    <property type="protein sequence ID" value="KAK0389730.1"/>
    <property type="molecule type" value="Genomic_DNA"/>
</dbReference>
<evidence type="ECO:0000259" key="2">
    <source>
        <dbReference type="PROSITE" id="PS50234"/>
    </source>
</evidence>
<dbReference type="PANTHER" id="PTHR34706">
    <property type="entry name" value="SLR1338 PROTEIN"/>
    <property type="match status" value="1"/>
</dbReference>
<dbReference type="AlphaFoldDB" id="A0AA39GLS0"/>
<accession>A0AA39GLS0</accession>
<evidence type="ECO:0000313" key="4">
    <source>
        <dbReference type="Proteomes" id="UP001175261"/>
    </source>
</evidence>